<dbReference type="KEGG" id="lsm:121116521"/>
<feature type="domain" description="GPR180/TMEM145 transmembrane" evidence="8">
    <location>
        <begin position="200"/>
        <end position="415"/>
    </location>
</feature>
<evidence type="ECO:0000256" key="3">
    <source>
        <dbReference type="ARBA" id="ARBA00022989"/>
    </source>
</evidence>
<evidence type="ECO:0000259" key="9">
    <source>
        <dbReference type="Pfam" id="PF21892"/>
    </source>
</evidence>
<evidence type="ECO:0000313" key="10">
    <source>
        <dbReference type="EMBL" id="CDW24710.1"/>
    </source>
</evidence>
<feature type="transmembrane region" description="Helical" evidence="7">
    <location>
        <begin position="399"/>
        <end position="418"/>
    </location>
</feature>
<protein>
    <submittedName>
        <fullName evidence="10">Uncharacterized protein</fullName>
    </submittedName>
</protein>
<evidence type="ECO:0000256" key="4">
    <source>
        <dbReference type="ARBA" id="ARBA00023136"/>
    </source>
</evidence>
<evidence type="ECO:0000256" key="5">
    <source>
        <dbReference type="ARBA" id="ARBA00023180"/>
    </source>
</evidence>
<accession>A0A0K2TFR1</accession>
<comment type="subcellular location">
    <subcellularLocation>
        <location evidence="1">Membrane</location>
        <topology evidence="1">Multi-pass membrane protein</topology>
    </subcellularLocation>
</comment>
<feature type="domain" description="GPR180-like N-terminal" evidence="9">
    <location>
        <begin position="29"/>
        <end position="164"/>
    </location>
</feature>
<sequence length="531" mass="61496">MVSVKRYGLSTYLYFGILFQVANVGSKIIEGHLWTGDNWSFLARFCFLSLHGKFEYEIQYDMSYAVQNIDLYYDTNYQWNRVYGNTKDLDTCREKESVLQVEDNQFINLTTKMVVSGCHQVTNSNKSSVSMHCKGTRNFKTVRERWWFVAISNCNSTKGLRLSYRFLMTNGEKDDLLHHHFSADEFYLLPVLVVSLIQNIIVGFFAIWSTVILKARQLLHTSFKMYIISMLFHTFGVFFLVVHYTSFGVNGKGVPKIKFMGQIFESTGETIFLILLILLAKGYTVTRARLRQGSTLKLILFGFAYTIMYLSLFFIEKYYFDPGQVLYIYESVAGYGIVFLRTVGWIMFMYSIYFTLKHYPEKGSFYYPFFCFYTLWFLSGPIIILISNHEISEWVREKVVVSVEHFVVLIGQIFFLLITRPSINNRNFPYHVRTSQIGIMEAITGNTLLGHHTLDNFSHGGNYNVSSQNMEVFTVSNNKETLNGALQSSRSHSNWANRDNEDSTPPRTPPPTYSNGQIVQNKSIFNPNDEL</sequence>
<keyword evidence="4 7" id="KW-0472">Membrane</keyword>
<feature type="transmembrane region" description="Helical" evidence="7">
    <location>
        <begin position="186"/>
        <end position="213"/>
    </location>
</feature>
<dbReference type="OrthoDB" id="205745at2759"/>
<keyword evidence="3 7" id="KW-1133">Transmembrane helix</keyword>
<organism evidence="10">
    <name type="scientific">Lepeophtheirus salmonis</name>
    <name type="common">Salmon louse</name>
    <name type="synonym">Caligus salmonis</name>
    <dbReference type="NCBI Taxonomy" id="72036"/>
    <lineage>
        <taxon>Eukaryota</taxon>
        <taxon>Metazoa</taxon>
        <taxon>Ecdysozoa</taxon>
        <taxon>Arthropoda</taxon>
        <taxon>Crustacea</taxon>
        <taxon>Multicrustacea</taxon>
        <taxon>Hexanauplia</taxon>
        <taxon>Copepoda</taxon>
        <taxon>Siphonostomatoida</taxon>
        <taxon>Caligidae</taxon>
        <taxon>Lepeophtheirus</taxon>
    </lineage>
</organism>
<keyword evidence="5" id="KW-0325">Glycoprotein</keyword>
<dbReference type="GeneID" id="121116521"/>
<dbReference type="GO" id="GO:0019236">
    <property type="term" value="P:response to pheromone"/>
    <property type="evidence" value="ECO:0007669"/>
    <property type="project" value="InterPro"/>
</dbReference>
<dbReference type="InterPro" id="IPR019336">
    <property type="entry name" value="GPR180/TMEM145_TM"/>
</dbReference>
<dbReference type="PANTHER" id="PTHR23252:SF24">
    <property type="entry name" value="TRANSMEMBRANE PROTEIN 145"/>
    <property type="match status" value="1"/>
</dbReference>
<reference evidence="10" key="1">
    <citation type="submission" date="2014-05" db="EMBL/GenBank/DDBJ databases">
        <authorList>
            <person name="Chronopoulou M."/>
        </authorList>
    </citation>
    <scope>NUCLEOTIDE SEQUENCE</scope>
    <source>
        <tissue evidence="10">Whole organism</tissue>
    </source>
</reference>
<feature type="transmembrane region" description="Helical" evidence="7">
    <location>
        <begin position="225"/>
        <end position="247"/>
    </location>
</feature>
<evidence type="ECO:0000259" key="8">
    <source>
        <dbReference type="Pfam" id="PF10192"/>
    </source>
</evidence>
<feature type="transmembrane region" description="Helical" evidence="7">
    <location>
        <begin position="267"/>
        <end position="286"/>
    </location>
</feature>
<evidence type="ECO:0000256" key="6">
    <source>
        <dbReference type="SAM" id="MobiDB-lite"/>
    </source>
</evidence>
<dbReference type="GO" id="GO:0007186">
    <property type="term" value="P:G protein-coupled receptor signaling pathway"/>
    <property type="evidence" value="ECO:0007669"/>
    <property type="project" value="InterPro"/>
</dbReference>
<feature type="transmembrane region" description="Helical" evidence="7">
    <location>
        <begin position="332"/>
        <end position="353"/>
    </location>
</feature>
<proteinExistence type="predicted"/>
<dbReference type="InterPro" id="IPR047831">
    <property type="entry name" value="GPR180/TMEM145"/>
</dbReference>
<dbReference type="Pfam" id="PF21892">
    <property type="entry name" value="TMEM145_N"/>
    <property type="match status" value="1"/>
</dbReference>
<feature type="region of interest" description="Disordered" evidence="6">
    <location>
        <begin position="485"/>
        <end position="518"/>
    </location>
</feature>
<evidence type="ECO:0000256" key="1">
    <source>
        <dbReference type="ARBA" id="ARBA00004141"/>
    </source>
</evidence>
<dbReference type="PANTHER" id="PTHR23252">
    <property type="entry name" value="INTIMAL THICKNESS RECEPTOR-RELATED"/>
    <property type="match status" value="1"/>
</dbReference>
<evidence type="ECO:0000256" key="7">
    <source>
        <dbReference type="SAM" id="Phobius"/>
    </source>
</evidence>
<dbReference type="InterPro" id="IPR053880">
    <property type="entry name" value="GPR180-like_N"/>
</dbReference>
<feature type="compositionally biased region" description="Polar residues" evidence="6">
    <location>
        <begin position="485"/>
        <end position="497"/>
    </location>
</feature>
<name>A0A0K2TFR1_LEPSM</name>
<keyword evidence="2 7" id="KW-0812">Transmembrane</keyword>
<evidence type="ECO:0000256" key="2">
    <source>
        <dbReference type="ARBA" id="ARBA00022692"/>
    </source>
</evidence>
<dbReference type="GO" id="GO:0016020">
    <property type="term" value="C:membrane"/>
    <property type="evidence" value="ECO:0007669"/>
    <property type="project" value="UniProtKB-SubCell"/>
</dbReference>
<dbReference type="EMBL" id="HACA01007349">
    <property type="protein sequence ID" value="CDW24710.1"/>
    <property type="molecule type" value="Transcribed_RNA"/>
</dbReference>
<dbReference type="Pfam" id="PF10192">
    <property type="entry name" value="GPR180-TMEM145_TM"/>
    <property type="match status" value="1"/>
</dbReference>
<dbReference type="AlphaFoldDB" id="A0A0K2TFR1"/>
<dbReference type="RefSeq" id="XP_040566711.1">
    <property type="nucleotide sequence ID" value="XM_040710777.2"/>
</dbReference>
<feature type="transmembrane region" description="Helical" evidence="7">
    <location>
        <begin position="365"/>
        <end position="387"/>
    </location>
</feature>
<feature type="transmembrane region" description="Helical" evidence="7">
    <location>
        <begin position="298"/>
        <end position="320"/>
    </location>
</feature>